<evidence type="ECO:0000256" key="1">
    <source>
        <dbReference type="ARBA" id="ARBA00007870"/>
    </source>
</evidence>
<dbReference type="Proteomes" id="UP001516588">
    <property type="component" value="Unassembled WGS sequence"/>
</dbReference>
<dbReference type="Gene3D" id="1.10.1040.10">
    <property type="entry name" value="N-(1-d-carboxylethyl)-l-norvaline Dehydrogenase, domain 2"/>
    <property type="match status" value="1"/>
</dbReference>
<proteinExistence type="inferred from homology"/>
<comment type="similarity">
    <text evidence="1 4">Belongs to the ketopantoate reductase family.</text>
</comment>
<gene>
    <name evidence="7" type="ORF">INF20_04310</name>
</gene>
<keyword evidence="8" id="KW-1185">Reference proteome</keyword>
<dbReference type="InterPro" id="IPR051402">
    <property type="entry name" value="KPR-Related"/>
</dbReference>
<feature type="domain" description="Ketopantoate reductase C-terminal" evidence="6">
    <location>
        <begin position="187"/>
        <end position="308"/>
    </location>
</feature>
<dbReference type="InterPro" id="IPR013328">
    <property type="entry name" value="6PGD_dom2"/>
</dbReference>
<evidence type="ECO:0000313" key="7">
    <source>
        <dbReference type="EMBL" id="MBE5035506.1"/>
    </source>
</evidence>
<dbReference type="PANTHER" id="PTHR21708:SF26">
    <property type="entry name" value="2-DEHYDROPANTOATE 2-REDUCTASE"/>
    <property type="match status" value="1"/>
</dbReference>
<dbReference type="Pfam" id="PF02558">
    <property type="entry name" value="ApbA"/>
    <property type="match status" value="1"/>
</dbReference>
<dbReference type="PANTHER" id="PTHR21708">
    <property type="entry name" value="PROBABLE 2-DEHYDROPANTOATE 2-REDUCTASE"/>
    <property type="match status" value="1"/>
</dbReference>
<evidence type="ECO:0000256" key="2">
    <source>
        <dbReference type="ARBA" id="ARBA00022857"/>
    </source>
</evidence>
<keyword evidence="4" id="KW-0566">Pantothenate biosynthesis</keyword>
<accession>A0ABR9QXB1</accession>
<dbReference type="InterPro" id="IPR036291">
    <property type="entry name" value="NAD(P)-bd_dom_sf"/>
</dbReference>
<dbReference type="NCBIfam" id="TIGR00745">
    <property type="entry name" value="apbA_panE"/>
    <property type="match status" value="1"/>
</dbReference>
<dbReference type="Pfam" id="PF08546">
    <property type="entry name" value="ApbA_C"/>
    <property type="match status" value="1"/>
</dbReference>
<evidence type="ECO:0000256" key="3">
    <source>
        <dbReference type="ARBA" id="ARBA00023002"/>
    </source>
</evidence>
<dbReference type="InterPro" id="IPR003710">
    <property type="entry name" value="ApbA"/>
</dbReference>
<dbReference type="SUPFAM" id="SSF51735">
    <property type="entry name" value="NAD(P)-binding Rossmann-fold domains"/>
    <property type="match status" value="1"/>
</dbReference>
<evidence type="ECO:0000259" key="6">
    <source>
        <dbReference type="Pfam" id="PF08546"/>
    </source>
</evidence>
<feature type="domain" description="Ketopantoate reductase N-terminal" evidence="5">
    <location>
        <begin position="11"/>
        <end position="157"/>
    </location>
</feature>
<evidence type="ECO:0000259" key="5">
    <source>
        <dbReference type="Pfam" id="PF02558"/>
    </source>
</evidence>
<dbReference type="EMBL" id="JADCKA010000005">
    <property type="protein sequence ID" value="MBE5035506.1"/>
    <property type="molecule type" value="Genomic_DNA"/>
</dbReference>
<dbReference type="EC" id="1.1.1.169" evidence="4"/>
<dbReference type="InterPro" id="IPR013752">
    <property type="entry name" value="KPA_reductase"/>
</dbReference>
<protein>
    <recommendedName>
        <fullName evidence="4">2-dehydropantoate 2-reductase</fullName>
        <ecNumber evidence="4">1.1.1.169</ecNumber>
    </recommendedName>
    <alternativeName>
        <fullName evidence="4">Ketopantoate reductase</fullName>
    </alternativeName>
</protein>
<reference evidence="7 8" key="1">
    <citation type="submission" date="2020-10" db="EMBL/GenBank/DDBJ databases">
        <title>ChiBAC.</title>
        <authorList>
            <person name="Zenner C."/>
            <person name="Hitch T.C.A."/>
            <person name="Clavel T."/>
        </authorList>
    </citation>
    <scope>NUCLEOTIDE SEQUENCE [LARGE SCALE GENOMIC DNA]</scope>
    <source>
        <strain evidence="7 8">DSM 108706</strain>
    </source>
</reference>
<name>A0ABR9QXB1_9FIRM</name>
<comment type="function">
    <text evidence="4">Catalyzes the NADPH-dependent reduction of ketopantoate into pantoic acid.</text>
</comment>
<organism evidence="7 8">
    <name type="scientific">Gallibacter intestinalis</name>
    <dbReference type="NCBI Taxonomy" id="2779356"/>
    <lineage>
        <taxon>Bacteria</taxon>
        <taxon>Bacillati</taxon>
        <taxon>Bacillota</taxon>
        <taxon>Clostridia</taxon>
        <taxon>Eubacteriales</taxon>
        <taxon>Eubacteriaceae</taxon>
        <taxon>Gallibacter</taxon>
    </lineage>
</organism>
<dbReference type="InterPro" id="IPR013332">
    <property type="entry name" value="KPR_N"/>
</dbReference>
<keyword evidence="3 4" id="KW-0560">Oxidoreductase</keyword>
<keyword evidence="2 4" id="KW-0521">NADP</keyword>
<comment type="catalytic activity">
    <reaction evidence="4">
        <text>(R)-pantoate + NADP(+) = 2-dehydropantoate + NADPH + H(+)</text>
        <dbReference type="Rhea" id="RHEA:16233"/>
        <dbReference type="ChEBI" id="CHEBI:11561"/>
        <dbReference type="ChEBI" id="CHEBI:15378"/>
        <dbReference type="ChEBI" id="CHEBI:15980"/>
        <dbReference type="ChEBI" id="CHEBI:57783"/>
        <dbReference type="ChEBI" id="CHEBI:58349"/>
        <dbReference type="EC" id="1.1.1.169"/>
    </reaction>
</comment>
<dbReference type="SUPFAM" id="SSF48179">
    <property type="entry name" value="6-phosphogluconate dehydrogenase C-terminal domain-like"/>
    <property type="match status" value="1"/>
</dbReference>
<sequence>MNNNFNDLRAAVVGIGGVGGYIAAMLCKHYEHITLAARGSRKESLSQNGISMKSEIHGSFTAYPEKVTETSDIGAQDIIFICVKGFSVEQVCNELKEQVAANTIIVPVMNGVDNAEKIRKAFPKNIVLDSLIYISAFANEDFSISQVGTIAPLYMGTIVNDERHNAAVHIVNAFLKEAGIDCQIPADIEAETWNKYILNCSQNVITAYYDCDTGHIRENPERTAQFETLMDEAWSVAKAKNINVTQADIDELMRKFRYVFPATSTTSLQRDFHDGKPTELDMFSGYIIKEADRLNVPVPLTKELYTQLVKRI</sequence>
<evidence type="ECO:0000256" key="4">
    <source>
        <dbReference type="RuleBase" id="RU362068"/>
    </source>
</evidence>
<dbReference type="Gene3D" id="3.40.50.720">
    <property type="entry name" value="NAD(P)-binding Rossmann-like Domain"/>
    <property type="match status" value="1"/>
</dbReference>
<dbReference type="InterPro" id="IPR008927">
    <property type="entry name" value="6-PGluconate_DH-like_C_sf"/>
</dbReference>
<comment type="caution">
    <text evidence="7">The sequence shown here is derived from an EMBL/GenBank/DDBJ whole genome shotgun (WGS) entry which is preliminary data.</text>
</comment>
<evidence type="ECO:0000313" key="8">
    <source>
        <dbReference type="Proteomes" id="UP001516588"/>
    </source>
</evidence>
<comment type="pathway">
    <text evidence="4">Cofactor biosynthesis; (R)-pantothenate biosynthesis; (R)-pantoate from 3-methyl-2-oxobutanoate: step 2/2.</text>
</comment>